<dbReference type="InterPro" id="IPR006597">
    <property type="entry name" value="Sel1-like"/>
</dbReference>
<name>A0AB94IDD7_9GAMM</name>
<evidence type="ECO:0000313" key="2">
    <source>
        <dbReference type="EMBL" id="TEA27479.1"/>
    </source>
</evidence>
<gene>
    <name evidence="2" type="ORF">O970_03625</name>
</gene>
<feature type="signal peptide" evidence="1">
    <location>
        <begin position="1"/>
        <end position="22"/>
    </location>
</feature>
<dbReference type="Proteomes" id="UP000506160">
    <property type="component" value="Unassembled WGS sequence"/>
</dbReference>
<protein>
    <submittedName>
        <fullName evidence="2">Sel1 repeat family protein</fullName>
    </submittedName>
</protein>
<evidence type="ECO:0000313" key="3">
    <source>
        <dbReference type="Proteomes" id="UP000506160"/>
    </source>
</evidence>
<proteinExistence type="predicted"/>
<dbReference type="Gene3D" id="1.25.40.10">
    <property type="entry name" value="Tetratricopeptide repeat domain"/>
    <property type="match status" value="3"/>
</dbReference>
<sequence>MNYIKKLSLFTLCLFFSNYAFSVTINQKTWSAAINNKDSVAQYQLARAYNPLDKNNDWDCRPHQFYLMSNNKKLAKCHDKSADKYIEFLTKSAKNLYPLAQKDLGIAYIEGKLVAKDIKQGLYWLQKAASPISPKATFSVGEGTLWLNETGRKHGVGEAQYILGTLYNDGVDVKADYNKAIMYYEMASESYDWGFYGKAQYQLYQLYKNKINDPKKELYWLEETATDIKYNKAFDIPMELVEYFLSGGQIDGSKSEQPNYLWASKWLVRFIHYQGINKENRQKMVLQLAWHYLNGLGIKKDLQAAAKYYHLGMTISPDVDIPPSNKQTLQNQFLLNVIQPLYKNKPVLQNFGYSEYIERYYSNEIKTKKDKINNKNQSYADKASNIMNAIFADNLKDEEKFYIQLDQEMRNQYYYLDDSNFSSLLTLMQNRGMAYGFYREADNIKYHSIDELIALYQSALKLEPTNPAILYRFGTLYDFIINDVNTAISYYKQAADLGYTLANYRLGVLYYLGKGVPQNYHEAWQYLNLAAQQQYKPAQNFLIAINKSHPEFNWLTTQYIDHPQNYYSPTVIVDGEDWLKQQYQTNPTSKIIYHFTKHNVTYNNPFRTDESCKAAIELATDGDTAVQQDFITQLIGNNLTCIIKQQELMFSWIDNSHSNDQQKQFLKAKYYQLTKQEKQYRKQLNYLANNQNEYAIINLLNYTRLYYDARDSNYLSQLKKLLKSGNTDAVELLMRYYGHLELDSSLDSKRRFQATYQYTKARLLKNDLIGFISDGLWGVLKDQEYVYANSSMLSSADIYKIWFELADMHEQGVDIPQNNVFAYVWYSLLAEHHQDQAANKVQELKAQLTTEQLTEATNKLAQYSKSYQFLPLIRNPLDQK</sequence>
<dbReference type="PANTHER" id="PTHR11102:SF160">
    <property type="entry name" value="ERAD-ASSOCIATED E3 UBIQUITIN-PROTEIN LIGASE COMPONENT HRD3"/>
    <property type="match status" value="1"/>
</dbReference>
<feature type="chain" id="PRO_5044491062" evidence="1">
    <location>
        <begin position="23"/>
        <end position="880"/>
    </location>
</feature>
<dbReference type="PANTHER" id="PTHR11102">
    <property type="entry name" value="SEL-1-LIKE PROTEIN"/>
    <property type="match status" value="1"/>
</dbReference>
<dbReference type="SUPFAM" id="SSF81901">
    <property type="entry name" value="HCP-like"/>
    <property type="match status" value="2"/>
</dbReference>
<dbReference type="InterPro" id="IPR050767">
    <property type="entry name" value="Sel1_AlgK"/>
</dbReference>
<dbReference type="InterPro" id="IPR011990">
    <property type="entry name" value="TPR-like_helical_dom_sf"/>
</dbReference>
<comment type="caution">
    <text evidence="2">The sequence shown here is derived from an EMBL/GenBank/DDBJ whole genome shotgun (WGS) entry which is preliminary data.</text>
</comment>
<dbReference type="EMBL" id="AWGA01000037">
    <property type="protein sequence ID" value="TEA27479.1"/>
    <property type="molecule type" value="Genomic_DNA"/>
</dbReference>
<accession>A0AB94IDD7</accession>
<dbReference type="AlphaFoldDB" id="A0AB94IDD7"/>
<dbReference type="RefSeq" id="WP_024495803.1">
    <property type="nucleotide sequence ID" value="NZ_AWGA01000037.1"/>
</dbReference>
<dbReference type="Pfam" id="PF08238">
    <property type="entry name" value="Sel1"/>
    <property type="match status" value="6"/>
</dbReference>
<reference evidence="2 3" key="1">
    <citation type="journal article" date="2014" name="Appl. Environ. Microbiol.">
        <title>Genomic features of a bumble bee symbiont reflect its host environment.</title>
        <authorList>
            <person name="Martinson V.G."/>
            <person name="Magoc T."/>
            <person name="Koch H."/>
            <person name="Salzberg S.L."/>
            <person name="Moran N.A."/>
        </authorList>
    </citation>
    <scope>NUCLEOTIDE SEQUENCE [LARGE SCALE GENOMIC DNA]</scope>
    <source>
        <strain evidence="2 3">Bimp</strain>
    </source>
</reference>
<dbReference type="SMART" id="SM00671">
    <property type="entry name" value="SEL1"/>
    <property type="match status" value="6"/>
</dbReference>
<keyword evidence="1" id="KW-0732">Signal</keyword>
<evidence type="ECO:0000256" key="1">
    <source>
        <dbReference type="SAM" id="SignalP"/>
    </source>
</evidence>
<keyword evidence="3" id="KW-1185">Reference proteome</keyword>
<organism evidence="2 3">
    <name type="scientific">Candidatus Schmidhempelia bombi str. Bimp</name>
    <dbReference type="NCBI Taxonomy" id="1387197"/>
    <lineage>
        <taxon>Bacteria</taxon>
        <taxon>Pseudomonadati</taxon>
        <taxon>Pseudomonadota</taxon>
        <taxon>Gammaproteobacteria</taxon>
        <taxon>Orbales</taxon>
        <taxon>Orbaceae</taxon>
        <taxon>Candidatus Schmidhempelia</taxon>
    </lineage>
</organism>